<dbReference type="InterPro" id="IPR011990">
    <property type="entry name" value="TPR-like_helical_dom_sf"/>
</dbReference>
<keyword evidence="4" id="KW-1185">Reference proteome</keyword>
<sequence>MCGDVRFRAARLPGRGRSAVAARPLAAGEVVLSEQPWAVVLLPEQECCDFSLQRGERLLWCRVTGLHFATREDQKAAADLYYKAELEAAEAGRKVRGTRGPPPWRDWPASLRLALRALQRGVKAAEQPWQGLESHWEELSEARQQQLEESAARCLDVLAAGLGLFGEEEVPEARQAFQAVANVRQTAQFLAAVDVNAFTVTDEELREVGLGLYIRAAVFNHAEEPNCLQSFVGRQLVIRTCRPVPEGEELCITYADLGQLSLRRRALLREHFHFDVPSSQEAEARDRILSTVLCGADSKKVQVGWDAECGLQGELAEGECAFARDFVRKVHNQWLRAKDARGTKVAQLQAVWLDATAGLDCRLGAGHSMRLALARELMDACVAQELWQEAIVFAREVSACSRLIYPPSWPMVSLSLARLAKLELFLGNFAAAIRCGEEALHGSGTGSPTKLCWEDRRVAAEEIQQIVAQARVEEEAMSRGYAAQEAPSSKQKALETGSTYLQSLD</sequence>
<feature type="region of interest" description="Disordered" evidence="1">
    <location>
        <begin position="479"/>
        <end position="505"/>
    </location>
</feature>
<dbReference type="Pfam" id="PF00856">
    <property type="entry name" value="SET"/>
    <property type="match status" value="1"/>
</dbReference>
<accession>A0AA36JPU1</accession>
<dbReference type="Proteomes" id="UP001178507">
    <property type="component" value="Unassembled WGS sequence"/>
</dbReference>
<evidence type="ECO:0000313" key="3">
    <source>
        <dbReference type="EMBL" id="CAJ1410193.1"/>
    </source>
</evidence>
<dbReference type="PROSITE" id="PS50280">
    <property type="entry name" value="SET"/>
    <property type="match status" value="1"/>
</dbReference>
<dbReference type="InterPro" id="IPR046341">
    <property type="entry name" value="SET_dom_sf"/>
</dbReference>
<dbReference type="InterPro" id="IPR001214">
    <property type="entry name" value="SET_dom"/>
</dbReference>
<dbReference type="Gene3D" id="1.10.220.160">
    <property type="match status" value="1"/>
</dbReference>
<feature type="compositionally biased region" description="Polar residues" evidence="1">
    <location>
        <begin position="486"/>
        <end position="505"/>
    </location>
</feature>
<reference evidence="3" key="1">
    <citation type="submission" date="2023-08" db="EMBL/GenBank/DDBJ databases">
        <authorList>
            <person name="Chen Y."/>
            <person name="Shah S."/>
            <person name="Dougan E. K."/>
            <person name="Thang M."/>
            <person name="Chan C."/>
        </authorList>
    </citation>
    <scope>NUCLEOTIDE SEQUENCE</scope>
</reference>
<evidence type="ECO:0000259" key="2">
    <source>
        <dbReference type="PROSITE" id="PS50280"/>
    </source>
</evidence>
<dbReference type="Gene3D" id="1.25.40.10">
    <property type="entry name" value="Tetratricopeptide repeat domain"/>
    <property type="match status" value="1"/>
</dbReference>
<comment type="caution">
    <text evidence="3">The sequence shown here is derived from an EMBL/GenBank/DDBJ whole genome shotgun (WGS) entry which is preliminary data.</text>
</comment>
<organism evidence="3 4">
    <name type="scientific">Effrenium voratum</name>
    <dbReference type="NCBI Taxonomy" id="2562239"/>
    <lineage>
        <taxon>Eukaryota</taxon>
        <taxon>Sar</taxon>
        <taxon>Alveolata</taxon>
        <taxon>Dinophyceae</taxon>
        <taxon>Suessiales</taxon>
        <taxon>Symbiodiniaceae</taxon>
        <taxon>Effrenium</taxon>
    </lineage>
</organism>
<dbReference type="SUPFAM" id="SSF82199">
    <property type="entry name" value="SET domain"/>
    <property type="match status" value="1"/>
</dbReference>
<dbReference type="Gene3D" id="6.10.140.2220">
    <property type="match status" value="1"/>
</dbReference>
<name>A0AA36JPU1_9DINO</name>
<dbReference type="EMBL" id="CAUJNA010003807">
    <property type="protein sequence ID" value="CAJ1410193.1"/>
    <property type="molecule type" value="Genomic_DNA"/>
</dbReference>
<dbReference type="Gene3D" id="2.170.270.10">
    <property type="entry name" value="SET domain"/>
    <property type="match status" value="1"/>
</dbReference>
<feature type="domain" description="SET" evidence="2">
    <location>
        <begin position="5"/>
        <end position="255"/>
    </location>
</feature>
<gene>
    <name evidence="3" type="ORF">EVOR1521_LOCUS31094</name>
</gene>
<dbReference type="PANTHER" id="PTHR12197">
    <property type="entry name" value="HISTONE-LYSINE N-METHYLTRANSFERASE SMYD"/>
    <property type="match status" value="1"/>
</dbReference>
<protein>
    <recommendedName>
        <fullName evidence="2">SET domain-containing protein</fullName>
    </recommendedName>
</protein>
<dbReference type="GO" id="GO:0005634">
    <property type="term" value="C:nucleus"/>
    <property type="evidence" value="ECO:0007669"/>
    <property type="project" value="TreeGrafter"/>
</dbReference>
<dbReference type="PANTHER" id="PTHR12197:SF251">
    <property type="entry name" value="EG:BACR7C10.4 PROTEIN"/>
    <property type="match status" value="1"/>
</dbReference>
<evidence type="ECO:0000313" key="4">
    <source>
        <dbReference type="Proteomes" id="UP001178507"/>
    </source>
</evidence>
<proteinExistence type="predicted"/>
<dbReference type="InterPro" id="IPR050869">
    <property type="entry name" value="H3K4_H4K5_MeTrfase"/>
</dbReference>
<evidence type="ECO:0000256" key="1">
    <source>
        <dbReference type="SAM" id="MobiDB-lite"/>
    </source>
</evidence>
<dbReference type="AlphaFoldDB" id="A0AA36JPU1"/>